<proteinExistence type="predicted"/>
<gene>
    <name evidence="2" type="ORF">CCAX7_12370</name>
</gene>
<dbReference type="KEGG" id="ccot:CCAX7_12370"/>
<reference evidence="2 3" key="1">
    <citation type="journal article" date="2019" name="Int. J. Syst. Evol. Microbiol.">
        <title>Capsulimonas corticalis gen. nov., sp. nov., an aerobic capsulated bacterium, of a novel bacterial order, Capsulimonadales ord. nov., of the class Armatimonadia of the phylum Armatimonadetes.</title>
        <authorList>
            <person name="Li J."/>
            <person name="Kudo C."/>
            <person name="Tonouchi A."/>
        </authorList>
    </citation>
    <scope>NUCLEOTIDE SEQUENCE [LARGE SCALE GENOMIC DNA]</scope>
    <source>
        <strain evidence="2 3">AX-7</strain>
    </source>
</reference>
<organism evidence="2 3">
    <name type="scientific">Capsulimonas corticalis</name>
    <dbReference type="NCBI Taxonomy" id="2219043"/>
    <lineage>
        <taxon>Bacteria</taxon>
        <taxon>Bacillati</taxon>
        <taxon>Armatimonadota</taxon>
        <taxon>Armatimonadia</taxon>
        <taxon>Capsulimonadales</taxon>
        <taxon>Capsulimonadaceae</taxon>
        <taxon>Capsulimonas</taxon>
    </lineage>
</organism>
<dbReference type="AlphaFoldDB" id="A0A9N7QCH8"/>
<evidence type="ECO:0000313" key="3">
    <source>
        <dbReference type="Proteomes" id="UP000287394"/>
    </source>
</evidence>
<dbReference type="Pfam" id="PF13175">
    <property type="entry name" value="AAA_15"/>
    <property type="match status" value="2"/>
</dbReference>
<evidence type="ECO:0000259" key="1">
    <source>
        <dbReference type="Pfam" id="PF13175"/>
    </source>
</evidence>
<dbReference type="SUPFAM" id="SSF52540">
    <property type="entry name" value="P-loop containing nucleoside triphosphate hydrolases"/>
    <property type="match status" value="1"/>
</dbReference>
<dbReference type="PANTHER" id="PTHR43581">
    <property type="entry name" value="ATP/GTP PHOSPHATASE"/>
    <property type="match status" value="1"/>
</dbReference>
<evidence type="ECO:0000313" key="2">
    <source>
        <dbReference type="EMBL" id="BDI29186.1"/>
    </source>
</evidence>
<dbReference type="PANTHER" id="PTHR43581:SF4">
    <property type="entry name" value="ATP_GTP PHOSPHATASE"/>
    <property type="match status" value="1"/>
</dbReference>
<dbReference type="Proteomes" id="UP000287394">
    <property type="component" value="Chromosome"/>
</dbReference>
<protein>
    <recommendedName>
        <fullName evidence="1">Endonuclease GajA/Old nuclease/RecF-like AAA domain-containing protein</fullName>
    </recommendedName>
</protein>
<dbReference type="InterPro" id="IPR027417">
    <property type="entry name" value="P-loop_NTPase"/>
</dbReference>
<dbReference type="RefSeq" id="WP_119324413.1">
    <property type="nucleotide sequence ID" value="NZ_AP025739.1"/>
</dbReference>
<sequence>MKLTKFRVQNFRSVVDSGWIETENVTALIGTNESGKTNLLTPLWKLNPAKGGEINPLADYPRKRFNDIRNMDKKPVFIEALFELDDNLVKQIASLAEVPVDHIRIAKVTRDFAGGYTVGFPNAASIHFLEKKEVYSLISDARDDISAIEVGKSEEVLKASMLSTLDTLIAEISRGIASITSMVLKSYAERLNTVDLDDGLKRSMIVPRFGLVVDAMNEMVVRVSKPTPSSNVQARDLVRKNMPTFVYYSNYGNLDSEIYLPHVLDNMQRDDLGSREEAKARTLKVLFEFVKLQPKEILELGRDSPVIITKTVNQANQALSETRSPAPSDEEIREIAAKKKEREVLLTSASADLTAKFRDWWRQGEYRFRFDADGDHFRIWVSDDKRPEEIELEGRSTGLQWFLSFYLTFLVESADDHKDAILLLDEPGQSLHPLAQRDLSKFFDNLSLNNQILYTAHSPFLVDSDHLDRVKAVYVDENGATVVSSDLRAGVGNKAQSNSIYPVNAAVGLSVSETMLEGCQPIIVEGPSDQVFLSAIKTYLIRKGQFTPNRETVFVPSGGVRGVSAVMPILAAKTEVLPYILLDSDKPGEDMAKNLKSHAYQGQSERVIMVSDIIGVAGAEIEDLFSIDLIAPIVDRLLRGHQDEDFSASAKKGEPIIPQIEAYAKQHNIQLPLGWKVDLAKRVKLRILADKNPYEADTQTLLRWKLLFEKFMHPNENGNLESAI</sequence>
<keyword evidence="3" id="KW-1185">Reference proteome</keyword>
<dbReference type="Gene3D" id="3.40.50.300">
    <property type="entry name" value="P-loop containing nucleotide triphosphate hydrolases"/>
    <property type="match status" value="2"/>
</dbReference>
<name>A0A9N7QCH8_9BACT</name>
<dbReference type="InterPro" id="IPR041685">
    <property type="entry name" value="AAA_GajA/Old/RecF-like"/>
</dbReference>
<dbReference type="OrthoDB" id="9810873at2"/>
<feature type="domain" description="Endonuclease GajA/Old nuclease/RecF-like AAA" evidence="1">
    <location>
        <begin position="1"/>
        <end position="149"/>
    </location>
</feature>
<dbReference type="EMBL" id="AP025739">
    <property type="protein sequence ID" value="BDI29186.1"/>
    <property type="molecule type" value="Genomic_DNA"/>
</dbReference>
<dbReference type="InterPro" id="IPR051396">
    <property type="entry name" value="Bact_Antivir_Def_Nuclease"/>
</dbReference>
<feature type="domain" description="Endonuclease GajA/Old nuclease/RecF-like AAA" evidence="1">
    <location>
        <begin position="350"/>
        <end position="462"/>
    </location>
</feature>
<accession>A0A9N7QCH8</accession>